<proteinExistence type="inferred from homology"/>
<geneLocation type="mitochondrion" evidence="9"/>
<dbReference type="EMBL" id="KT185628">
    <property type="protein sequence ID" value="AKT93992.1"/>
    <property type="molecule type" value="Genomic_DNA"/>
</dbReference>
<dbReference type="GO" id="GO:0008137">
    <property type="term" value="F:NADH dehydrogenase (ubiquinone) activity"/>
    <property type="evidence" value="ECO:0007669"/>
    <property type="project" value="UniProtKB-EC"/>
</dbReference>
<feature type="transmembrane region" description="Helical" evidence="8">
    <location>
        <begin position="75"/>
        <end position="95"/>
    </location>
</feature>
<evidence type="ECO:0000256" key="4">
    <source>
        <dbReference type="ARBA" id="ARBA00022989"/>
    </source>
</evidence>
<dbReference type="HAMAP" id="MF_01350">
    <property type="entry name" value="NDH1_NuoH"/>
    <property type="match status" value="1"/>
</dbReference>
<keyword evidence="6" id="KW-0520">NAD</keyword>
<dbReference type="EC" id="7.1.1.2" evidence="7"/>
<evidence type="ECO:0000256" key="1">
    <source>
        <dbReference type="ARBA" id="ARBA00004141"/>
    </source>
</evidence>
<evidence type="ECO:0000313" key="9">
    <source>
        <dbReference type="EMBL" id="AKT93992.1"/>
    </source>
</evidence>
<feature type="transmembrane region" description="Helical" evidence="8">
    <location>
        <begin position="226"/>
        <end position="252"/>
    </location>
</feature>
<protein>
    <recommendedName>
        <fullName evidence="7">NADH-ubiquinone oxidoreductase chain 1</fullName>
        <ecNumber evidence="7">7.1.1.2</ecNumber>
    </recommendedName>
</protein>
<keyword evidence="4 8" id="KW-1133">Transmembrane helix</keyword>
<dbReference type="GO" id="GO:0009060">
    <property type="term" value="P:aerobic respiration"/>
    <property type="evidence" value="ECO:0007669"/>
    <property type="project" value="TreeGrafter"/>
</dbReference>
<dbReference type="GO" id="GO:0003954">
    <property type="term" value="F:NADH dehydrogenase activity"/>
    <property type="evidence" value="ECO:0007669"/>
    <property type="project" value="TreeGrafter"/>
</dbReference>
<dbReference type="PANTHER" id="PTHR11432">
    <property type="entry name" value="NADH DEHYDROGENASE SUBUNIT 1"/>
    <property type="match status" value="1"/>
</dbReference>
<feature type="transmembrane region" description="Helical" evidence="8">
    <location>
        <begin position="330"/>
        <end position="349"/>
    </location>
</feature>
<dbReference type="PROSITE" id="PS00668">
    <property type="entry name" value="COMPLEX1_ND1_2"/>
    <property type="match status" value="1"/>
</dbReference>
<dbReference type="Pfam" id="PF00146">
    <property type="entry name" value="NADHdh"/>
    <property type="match status" value="1"/>
</dbReference>
<feature type="transmembrane region" description="Helical" evidence="8">
    <location>
        <begin position="147"/>
        <end position="168"/>
    </location>
</feature>
<comment type="similarity">
    <text evidence="2 6">Belongs to the complex I subunit 1 family.</text>
</comment>
<gene>
    <name evidence="9" type="primary">nad1</name>
    <name evidence="9" type="ORF">AB845_29</name>
</gene>
<organism evidence="9">
    <name type="scientific">Acanthamoeba castellanii</name>
    <name type="common">Amoeba</name>
    <dbReference type="NCBI Taxonomy" id="5755"/>
    <lineage>
        <taxon>Eukaryota</taxon>
        <taxon>Amoebozoa</taxon>
        <taxon>Discosea</taxon>
        <taxon>Longamoebia</taxon>
        <taxon>Centramoebida</taxon>
        <taxon>Acanthamoebidae</taxon>
        <taxon>Acanthamoeba</taxon>
    </lineage>
</organism>
<keyword evidence="5 8" id="KW-0472">Membrane</keyword>
<feature type="transmembrane region" description="Helical" evidence="8">
    <location>
        <begin position="107"/>
        <end position="127"/>
    </location>
</feature>
<feature type="transmembrane region" description="Helical" evidence="8">
    <location>
        <begin position="290"/>
        <end position="310"/>
    </location>
</feature>
<name>A0A0K1HP99_ACACA</name>
<evidence type="ECO:0000256" key="8">
    <source>
        <dbReference type="SAM" id="Phobius"/>
    </source>
</evidence>
<keyword evidence="7 9" id="KW-0496">Mitochondrion</keyword>
<evidence type="ECO:0000256" key="2">
    <source>
        <dbReference type="ARBA" id="ARBA00010535"/>
    </source>
</evidence>
<dbReference type="GO" id="GO:0005743">
    <property type="term" value="C:mitochondrial inner membrane"/>
    <property type="evidence" value="ECO:0007669"/>
    <property type="project" value="UniProtKB-SubCell"/>
</dbReference>
<feature type="transmembrane region" description="Helical" evidence="8">
    <location>
        <begin position="6"/>
        <end position="29"/>
    </location>
</feature>
<accession>A0A0K1HP99</accession>
<evidence type="ECO:0000256" key="6">
    <source>
        <dbReference type="RuleBase" id="RU000471"/>
    </source>
</evidence>
<dbReference type="PROSITE" id="PS00667">
    <property type="entry name" value="COMPLEX1_ND1_1"/>
    <property type="match status" value="1"/>
</dbReference>
<keyword evidence="3 6" id="KW-0812">Transmembrane</keyword>
<keyword evidence="7" id="KW-0830">Ubiquinone</keyword>
<evidence type="ECO:0000256" key="7">
    <source>
        <dbReference type="RuleBase" id="RU000473"/>
    </source>
</evidence>
<comment type="subcellular location">
    <subcellularLocation>
        <location evidence="1">Membrane</location>
        <topology evidence="1">Multi-pass membrane protein</topology>
    </subcellularLocation>
    <subcellularLocation>
        <location evidence="6">Mitochondrion inner membrane</location>
        <topology evidence="6">Multi-pass membrane protein</topology>
    </subcellularLocation>
</comment>
<evidence type="ECO:0000256" key="3">
    <source>
        <dbReference type="ARBA" id="ARBA00022692"/>
    </source>
</evidence>
<dbReference type="AlphaFoldDB" id="A0A0K1HP99"/>
<dbReference type="PANTHER" id="PTHR11432:SF3">
    <property type="entry name" value="NADH-UBIQUINONE OXIDOREDUCTASE CHAIN 1"/>
    <property type="match status" value="1"/>
</dbReference>
<evidence type="ECO:0000256" key="5">
    <source>
        <dbReference type="ARBA" id="ARBA00023136"/>
    </source>
</evidence>
<sequence>MVSLTVYFILLSLYLILNVILTVAFLTLFERKVLASIQKRKGPNWTGFLGILQPLADALKLILKENPVPQNASSVLFFGGPLILLILSLSAWFVIPFNNVTVVSDINIGILYVFMVSSLNTLNIIVAGWSSNSRYAFLGALRSIAQVIAYEVVIGIIIINIIVLSGSLNFLKIVWAQKDLWYAFALWAQFFLFFIAMLAETNRHPFDLAEAESELVSGYNVEHSSVLFALFFLSEYANIILLCHVATILFLGGWTMPDLYFFLKFFSMEYYISIDEFFYTLRLEFYYVTWIYHSLVYIVKVYIYLFAFIWVRATLPRYRYDQLMRLGWKVFVPVTIGLVFISISLTLFFDGFPSEGGYINHFFSNDVFM</sequence>
<feature type="transmembrane region" description="Helical" evidence="8">
    <location>
        <begin position="259"/>
        <end position="278"/>
    </location>
</feature>
<feature type="transmembrane region" description="Helical" evidence="8">
    <location>
        <begin position="180"/>
        <end position="199"/>
    </location>
</feature>
<reference evidence="9" key="1">
    <citation type="journal article" date="2015" name="J. Eukaryot. Microbiol.">
        <title>Uncovering Cryptic Diversity in Two Amoebozoan Species Using Complete Mitochondrial Genome Sequences.</title>
        <authorList>
            <person name="Fucikova K."/>
            <person name="Lahr D.J."/>
        </authorList>
    </citation>
    <scope>NUCLEOTIDE SEQUENCE</scope>
    <source>
        <strain evidence="9">BCP-EM3VF21-1</strain>
    </source>
</reference>
<dbReference type="InterPro" id="IPR018086">
    <property type="entry name" value="NADH_UbQ_OxRdtase_su1_CS"/>
</dbReference>
<dbReference type="InterPro" id="IPR001694">
    <property type="entry name" value="NADH_UbQ_OxRdtase_su1/FPO"/>
</dbReference>
<comment type="catalytic activity">
    <reaction evidence="7">
        <text>a ubiquinone + NADH + 5 H(+)(in) = a ubiquinol + NAD(+) + 4 H(+)(out)</text>
        <dbReference type="Rhea" id="RHEA:29091"/>
        <dbReference type="Rhea" id="RHEA-COMP:9565"/>
        <dbReference type="Rhea" id="RHEA-COMP:9566"/>
        <dbReference type="ChEBI" id="CHEBI:15378"/>
        <dbReference type="ChEBI" id="CHEBI:16389"/>
        <dbReference type="ChEBI" id="CHEBI:17976"/>
        <dbReference type="ChEBI" id="CHEBI:57540"/>
        <dbReference type="ChEBI" id="CHEBI:57945"/>
        <dbReference type="EC" id="7.1.1.2"/>
    </reaction>
</comment>